<dbReference type="Pfam" id="PF00612">
    <property type="entry name" value="IQ"/>
    <property type="match status" value="3"/>
</dbReference>
<feature type="region of interest" description="Disordered" evidence="1">
    <location>
        <begin position="265"/>
        <end position="295"/>
    </location>
</feature>
<evidence type="ECO:0000313" key="2">
    <source>
        <dbReference type="Proteomes" id="UP000694844"/>
    </source>
</evidence>
<dbReference type="Proteomes" id="UP000694844">
    <property type="component" value="Chromosome 1"/>
</dbReference>
<proteinExistence type="predicted"/>
<feature type="compositionally biased region" description="Basic and acidic residues" evidence="1">
    <location>
        <begin position="322"/>
        <end position="518"/>
    </location>
</feature>
<dbReference type="RefSeq" id="XP_022332876.1">
    <property type="nucleotide sequence ID" value="XM_022477168.1"/>
</dbReference>
<feature type="compositionally biased region" description="Low complexity" evidence="1">
    <location>
        <begin position="958"/>
        <end position="977"/>
    </location>
</feature>
<reference evidence="2" key="1">
    <citation type="submission" date="2024-06" db="UniProtKB">
        <authorList>
            <consortium name="RefSeq"/>
        </authorList>
    </citation>
    <scope>NUCLEOTIDE SEQUENCE [LARGE SCALE GENOMIC DNA]</scope>
</reference>
<dbReference type="PANTHER" id="PTHR12239:SF41">
    <property type="entry name" value="MEMBRANE ASSOCIATED PROTEIN, PUTATIVE-RELATED"/>
    <property type="match status" value="1"/>
</dbReference>
<accession>A0A8B8E0W7</accession>
<dbReference type="InterPro" id="IPR052293">
    <property type="entry name" value="SRRP"/>
</dbReference>
<feature type="region of interest" description="Disordered" evidence="1">
    <location>
        <begin position="322"/>
        <end position="519"/>
    </location>
</feature>
<dbReference type="CDD" id="cd23767">
    <property type="entry name" value="IQCD"/>
    <property type="match status" value="2"/>
</dbReference>
<feature type="compositionally biased region" description="Basic and acidic residues" evidence="1">
    <location>
        <begin position="542"/>
        <end position="553"/>
    </location>
</feature>
<dbReference type="PROSITE" id="PS51450">
    <property type="entry name" value="LRR"/>
    <property type="match status" value="1"/>
</dbReference>
<reference evidence="3" key="2">
    <citation type="submission" date="2025-08" db="UniProtKB">
        <authorList>
            <consortium name="RefSeq"/>
        </authorList>
    </citation>
    <scope>IDENTIFICATION</scope>
    <source>
        <tissue evidence="3">Whole sample</tissue>
    </source>
</reference>
<dbReference type="InterPro" id="IPR001611">
    <property type="entry name" value="Leu-rich_rpt"/>
</dbReference>
<feature type="compositionally biased region" description="Basic and acidic residues" evidence="1">
    <location>
        <begin position="265"/>
        <end position="290"/>
    </location>
</feature>
<dbReference type="GeneID" id="111130286"/>
<feature type="region of interest" description="Disordered" evidence="1">
    <location>
        <begin position="946"/>
        <end position="992"/>
    </location>
</feature>
<feature type="region of interest" description="Disordered" evidence="1">
    <location>
        <begin position="542"/>
        <end position="585"/>
    </location>
</feature>
<dbReference type="SUPFAM" id="SSF52075">
    <property type="entry name" value="Outer arm dynein light chain 1"/>
    <property type="match status" value="1"/>
</dbReference>
<feature type="region of interest" description="Disordered" evidence="1">
    <location>
        <begin position="181"/>
        <end position="212"/>
    </location>
</feature>
<dbReference type="OrthoDB" id="266138at2759"/>
<dbReference type="Gene3D" id="3.80.10.10">
    <property type="entry name" value="Ribonuclease Inhibitor"/>
    <property type="match status" value="1"/>
</dbReference>
<feature type="compositionally biased region" description="Basic and acidic residues" evidence="1">
    <location>
        <begin position="788"/>
        <end position="802"/>
    </location>
</feature>
<keyword evidence="2" id="KW-1185">Reference proteome</keyword>
<evidence type="ECO:0000256" key="1">
    <source>
        <dbReference type="SAM" id="MobiDB-lite"/>
    </source>
</evidence>
<dbReference type="AlphaFoldDB" id="A0A8B8E0W7"/>
<protein>
    <submittedName>
        <fullName evidence="3">Myosin-9-like isoform X3</fullName>
    </submittedName>
</protein>
<dbReference type="InterPro" id="IPR000048">
    <property type="entry name" value="IQ_motif_EF-hand-BS"/>
</dbReference>
<feature type="region of interest" description="Disordered" evidence="1">
    <location>
        <begin position="745"/>
        <end position="827"/>
    </location>
</feature>
<organism evidence="2 3">
    <name type="scientific">Crassostrea virginica</name>
    <name type="common">Eastern oyster</name>
    <dbReference type="NCBI Taxonomy" id="6565"/>
    <lineage>
        <taxon>Eukaryota</taxon>
        <taxon>Metazoa</taxon>
        <taxon>Spiralia</taxon>
        <taxon>Lophotrochozoa</taxon>
        <taxon>Mollusca</taxon>
        <taxon>Bivalvia</taxon>
        <taxon>Autobranchia</taxon>
        <taxon>Pteriomorphia</taxon>
        <taxon>Ostreida</taxon>
        <taxon>Ostreoidea</taxon>
        <taxon>Ostreidae</taxon>
        <taxon>Crassostrea</taxon>
    </lineage>
</organism>
<feature type="region of interest" description="Disordered" evidence="1">
    <location>
        <begin position="1210"/>
        <end position="1264"/>
    </location>
</feature>
<gene>
    <name evidence="3" type="primary">LOC111130286</name>
</gene>
<name>A0A8B8E0W7_CRAVI</name>
<feature type="compositionally biased region" description="Low complexity" evidence="1">
    <location>
        <begin position="747"/>
        <end position="765"/>
    </location>
</feature>
<dbReference type="PROSITE" id="PS50096">
    <property type="entry name" value="IQ"/>
    <property type="match status" value="3"/>
</dbReference>
<dbReference type="InterPro" id="IPR032675">
    <property type="entry name" value="LRR_dom_sf"/>
</dbReference>
<dbReference type="PANTHER" id="PTHR12239">
    <property type="entry name" value="PROTEIN CBG20215-RELATED"/>
    <property type="match status" value="1"/>
</dbReference>
<dbReference type="SMART" id="SM00015">
    <property type="entry name" value="IQ"/>
    <property type="match status" value="3"/>
</dbReference>
<evidence type="ECO:0000313" key="3">
    <source>
        <dbReference type="RefSeq" id="XP_022332876.1"/>
    </source>
</evidence>
<sequence>MKSMPPSGAFGVKMDDDALIEAEIAQQLDQINLDDDNFQYDEDEEDFQEEDVDIPLEDVAIPDGMSEYINKIQRQASDFERELAECDELIQHHTPGPKTLLNAEELGILEQLAKERGESPDTYRRRVLEDEENFDVSDFTSLVTDNTDQQTDSNDNSMALVHLDDRQMEFRRIFQENLRTMEESQRQREQKLQQEIEEDRQREKEDSEEKEKKWMEKFSALRREETEMVAERKIQQEQFEMELKEKEKEIEKELHYYEEEIKKLESETKQEQEHYEQERIEEVKRQEAKQHKSATVIQASYKGYSVRKQYKKTLEIRREERARKWEEERVAQVEEEIQRQKEEDRLKRIKEEEEEMEKAQEEARKREEEEAKKRSEEEARRKVEEEKMRKAEEEAKKKAEEEAKKKAEEEAKKKAEEEAKKKAKEEEAKKKAEEEAKKKAEEEAKRKAKEEEAKRKAEEEARKKAEEEAKKKAIEEEAERKALEEAKKKAEEEATKKAEEEAKKKAEEEEAAKIKMKETQNIQNVEDFDTAKEMKIEEKKQEVIKTHMRKSVDALDSPGPKSARSKPKSARSQPKSAAKQSEDLDIFDMEDSHKRIEDLVPLNNLLILKHLDISHNQIIEVESVSNAVAKCVHLESLCVAGNPFTELAELDLSLPSLKKLDDKVMDHSTDMKPRTSFEAMCLSQARLYAELANSVLQDVGAQKSKLPWDLGSLCDLYFKYCDTTQKLAEEHRYAHEYGEITMAVPTAPSAPKSSQRPPSSKSVRQAQKEGQGHLLNPKELFERALQGSDKEKQDGGTPEKGESSLSHSGAIDGRIHNTSGENKPPGISAKTVKALVDEDIVAVANGRISDLQSVAATKIQAWWRGHWVRTQVWGTNWQVRGQGLDPVDRQILQELHRAATKIQAVWRGYILRLRLEQALEYAKFEDEDDFDFQEVDLKEFNFDEGMLDDWKPPPTPQLPTNHPILGKPPSGKLSSPPAKIPSLNLADKPPPPVNPRRAWRGMDSPLSDIPQNGHVPRPPSIVSAMDTHRTALSRKEEQISEEWGFKDANTAHVMMQRAKKLKYNAERRKKLGKLDPKQRLALFRRLEETNVARKPVTQPSRHTLPRKEYFQARQEEINKQELEKRVMANLKNSRTFEWLHNQVGSFQDQEPPQQQPMRPARQLYGGEANLPHLAPQVIGTKNARLTGSPALDLQSVDSVSLQGEMIQPPRRFSAGSEASSGARFPPIKTSSAGSGRKRERISFRDNEVKLGVGWGGGKKRGQRM</sequence>
<dbReference type="Gene3D" id="1.20.5.190">
    <property type="match status" value="1"/>
</dbReference>